<protein>
    <submittedName>
        <fullName evidence="1">Uncharacterized protein</fullName>
    </submittedName>
</protein>
<keyword evidence="2" id="KW-1185">Reference proteome</keyword>
<dbReference type="EMBL" id="JAAMFM010000008">
    <property type="protein sequence ID" value="NVM94762.1"/>
    <property type="molecule type" value="Genomic_DNA"/>
</dbReference>
<dbReference type="Proteomes" id="UP000543556">
    <property type="component" value="Unassembled WGS sequence"/>
</dbReference>
<name>A0A7Y7LYB4_9MICC</name>
<gene>
    <name evidence="1" type="ORF">G6034_07540</name>
</gene>
<evidence type="ECO:0000313" key="1">
    <source>
        <dbReference type="EMBL" id="NVM94762.1"/>
    </source>
</evidence>
<reference evidence="1 2" key="1">
    <citation type="submission" date="2020-02" db="EMBL/GenBank/DDBJ databases">
        <title>Genome sequence of strain AETb3-4.</title>
        <authorList>
            <person name="Gao J."/>
            <person name="Zhang X."/>
        </authorList>
    </citation>
    <scope>NUCLEOTIDE SEQUENCE [LARGE SCALE GENOMIC DNA]</scope>
    <source>
        <strain evidence="1 2">AETb3-4</strain>
    </source>
</reference>
<evidence type="ECO:0000313" key="2">
    <source>
        <dbReference type="Proteomes" id="UP000543556"/>
    </source>
</evidence>
<dbReference type="AlphaFoldDB" id="A0A7Y7LYB4"/>
<organism evidence="1 2">
    <name type="scientific">Arthrobacter wenxiniae</name>
    <dbReference type="NCBI Taxonomy" id="2713570"/>
    <lineage>
        <taxon>Bacteria</taxon>
        <taxon>Bacillati</taxon>
        <taxon>Actinomycetota</taxon>
        <taxon>Actinomycetes</taxon>
        <taxon>Micrococcales</taxon>
        <taxon>Micrococcaceae</taxon>
        <taxon>Arthrobacter</taxon>
    </lineage>
</organism>
<proteinExistence type="predicted"/>
<sequence>MSNSPRPRARARCWAWRYPDGTELPGIGLFTNNILQAHLTPAQARTMADRLHDLADQIETTNRNPPGDTE</sequence>
<dbReference type="RefSeq" id="WP_176634496.1">
    <property type="nucleotide sequence ID" value="NZ_JAAMFM010000008.1"/>
</dbReference>
<comment type="caution">
    <text evidence="1">The sequence shown here is derived from an EMBL/GenBank/DDBJ whole genome shotgun (WGS) entry which is preliminary data.</text>
</comment>
<accession>A0A7Y7LYB4</accession>